<dbReference type="GO" id="GO:0004500">
    <property type="term" value="F:dopamine beta-monooxygenase activity"/>
    <property type="evidence" value="ECO:0007669"/>
    <property type="project" value="InterPro"/>
</dbReference>
<dbReference type="PANTHER" id="PTHR10157:SF23">
    <property type="entry name" value="MOXD1 HOMOLOG 1"/>
    <property type="match status" value="1"/>
</dbReference>
<dbReference type="EMBL" id="KZ308248">
    <property type="protein sequence ID" value="KAG8225699.1"/>
    <property type="molecule type" value="Genomic_DNA"/>
</dbReference>
<dbReference type="GO" id="GO:0042420">
    <property type="term" value="P:dopamine catabolic process"/>
    <property type="evidence" value="ECO:0007669"/>
    <property type="project" value="TreeGrafter"/>
</dbReference>
<dbReference type="InterPro" id="IPR005018">
    <property type="entry name" value="DOMON_domain"/>
</dbReference>
<sequence>MLGESMHHSPTAKNNPNIFPFLQDRHAKGRSEPELDASQDWELLLGYENGTHTILRFRRPYDTCDRKDYRITGGTCPSKKRRNVGIRLEHFTGEDTTV</sequence>
<dbReference type="Proteomes" id="UP000792457">
    <property type="component" value="Unassembled WGS sequence"/>
</dbReference>
<reference evidence="2" key="1">
    <citation type="submission" date="2013-04" db="EMBL/GenBank/DDBJ databases">
        <authorList>
            <person name="Qu J."/>
            <person name="Murali S.C."/>
            <person name="Bandaranaike D."/>
            <person name="Bellair M."/>
            <person name="Blankenburg K."/>
            <person name="Chao H."/>
            <person name="Dinh H."/>
            <person name="Doddapaneni H."/>
            <person name="Downs B."/>
            <person name="Dugan-Rocha S."/>
            <person name="Elkadiri S."/>
            <person name="Gnanaolivu R.D."/>
            <person name="Hernandez B."/>
            <person name="Javaid M."/>
            <person name="Jayaseelan J.C."/>
            <person name="Lee S."/>
            <person name="Li M."/>
            <person name="Ming W."/>
            <person name="Munidasa M."/>
            <person name="Muniz J."/>
            <person name="Nguyen L."/>
            <person name="Ongeri F."/>
            <person name="Osuji N."/>
            <person name="Pu L.-L."/>
            <person name="Puazo M."/>
            <person name="Qu C."/>
            <person name="Quiroz J."/>
            <person name="Raj R."/>
            <person name="Weissenberger G."/>
            <person name="Xin Y."/>
            <person name="Zou X."/>
            <person name="Han Y."/>
            <person name="Richards S."/>
            <person name="Worley K."/>
            <person name="Muzny D."/>
            <person name="Gibbs R."/>
        </authorList>
    </citation>
    <scope>NUCLEOTIDE SEQUENCE</scope>
    <source>
        <strain evidence="2">Sampled in the wild</strain>
    </source>
</reference>
<evidence type="ECO:0000259" key="1">
    <source>
        <dbReference type="Pfam" id="PF03351"/>
    </source>
</evidence>
<comment type="caution">
    <text evidence="2">The sequence shown here is derived from an EMBL/GenBank/DDBJ whole genome shotgun (WGS) entry which is preliminary data.</text>
</comment>
<dbReference type="GO" id="GO:0030667">
    <property type="term" value="C:secretory granule membrane"/>
    <property type="evidence" value="ECO:0007669"/>
    <property type="project" value="TreeGrafter"/>
</dbReference>
<reference evidence="2" key="2">
    <citation type="submission" date="2017-10" db="EMBL/GenBank/DDBJ databases">
        <title>Ladona fulva Genome sequencing and assembly.</title>
        <authorList>
            <person name="Murali S."/>
            <person name="Richards S."/>
            <person name="Bandaranaike D."/>
            <person name="Bellair M."/>
            <person name="Blankenburg K."/>
            <person name="Chao H."/>
            <person name="Dinh H."/>
            <person name="Doddapaneni H."/>
            <person name="Dugan-Rocha S."/>
            <person name="Elkadiri S."/>
            <person name="Gnanaolivu R."/>
            <person name="Hernandez B."/>
            <person name="Skinner E."/>
            <person name="Javaid M."/>
            <person name="Lee S."/>
            <person name="Li M."/>
            <person name="Ming W."/>
            <person name="Munidasa M."/>
            <person name="Muniz J."/>
            <person name="Nguyen L."/>
            <person name="Hughes D."/>
            <person name="Osuji N."/>
            <person name="Pu L.-L."/>
            <person name="Puazo M."/>
            <person name="Qu C."/>
            <person name="Quiroz J."/>
            <person name="Raj R."/>
            <person name="Weissenberger G."/>
            <person name="Xin Y."/>
            <person name="Zou X."/>
            <person name="Han Y."/>
            <person name="Worley K."/>
            <person name="Muzny D."/>
            <person name="Gibbs R."/>
        </authorList>
    </citation>
    <scope>NUCLEOTIDE SEQUENCE</scope>
    <source>
        <strain evidence="2">Sampled in the wild</strain>
    </source>
</reference>
<organism evidence="2 3">
    <name type="scientific">Ladona fulva</name>
    <name type="common">Scarce chaser dragonfly</name>
    <name type="synonym">Libellula fulva</name>
    <dbReference type="NCBI Taxonomy" id="123851"/>
    <lineage>
        <taxon>Eukaryota</taxon>
        <taxon>Metazoa</taxon>
        <taxon>Ecdysozoa</taxon>
        <taxon>Arthropoda</taxon>
        <taxon>Hexapoda</taxon>
        <taxon>Insecta</taxon>
        <taxon>Pterygota</taxon>
        <taxon>Palaeoptera</taxon>
        <taxon>Odonata</taxon>
        <taxon>Epiprocta</taxon>
        <taxon>Anisoptera</taxon>
        <taxon>Libelluloidea</taxon>
        <taxon>Libellulidae</taxon>
        <taxon>Ladona</taxon>
    </lineage>
</organism>
<gene>
    <name evidence="2" type="ORF">J437_LFUL001732</name>
</gene>
<dbReference type="GO" id="GO:0005507">
    <property type="term" value="F:copper ion binding"/>
    <property type="evidence" value="ECO:0007669"/>
    <property type="project" value="TreeGrafter"/>
</dbReference>
<keyword evidence="3" id="KW-1185">Reference proteome</keyword>
<proteinExistence type="predicted"/>
<evidence type="ECO:0000313" key="3">
    <source>
        <dbReference type="Proteomes" id="UP000792457"/>
    </source>
</evidence>
<dbReference type="GO" id="GO:0042421">
    <property type="term" value="P:norepinephrine biosynthetic process"/>
    <property type="evidence" value="ECO:0007669"/>
    <property type="project" value="TreeGrafter"/>
</dbReference>
<accession>A0A8K0K003</accession>
<name>A0A8K0K003_LADFU</name>
<dbReference type="GO" id="GO:0005615">
    <property type="term" value="C:extracellular space"/>
    <property type="evidence" value="ECO:0007669"/>
    <property type="project" value="TreeGrafter"/>
</dbReference>
<dbReference type="InterPro" id="IPR045266">
    <property type="entry name" value="DOH_DOMON"/>
</dbReference>
<feature type="domain" description="DOMON" evidence="1">
    <location>
        <begin position="19"/>
        <end position="74"/>
    </location>
</feature>
<protein>
    <recommendedName>
        <fullName evidence="1">DOMON domain-containing protein</fullName>
    </recommendedName>
</protein>
<dbReference type="PANTHER" id="PTHR10157">
    <property type="entry name" value="DOPAMINE BETA HYDROXYLASE RELATED"/>
    <property type="match status" value="1"/>
</dbReference>
<dbReference type="CDD" id="cd09631">
    <property type="entry name" value="DOMON_DOH"/>
    <property type="match status" value="1"/>
</dbReference>
<dbReference type="InterPro" id="IPR000945">
    <property type="entry name" value="DBH-like"/>
</dbReference>
<dbReference type="OrthoDB" id="19261at2759"/>
<evidence type="ECO:0000313" key="2">
    <source>
        <dbReference type="EMBL" id="KAG8225699.1"/>
    </source>
</evidence>
<dbReference type="AlphaFoldDB" id="A0A8K0K003"/>
<dbReference type="Pfam" id="PF03351">
    <property type="entry name" value="DOMON"/>
    <property type="match status" value="1"/>
</dbReference>
<dbReference type="GO" id="GO:0006589">
    <property type="term" value="P:octopamine biosynthetic process"/>
    <property type="evidence" value="ECO:0007669"/>
    <property type="project" value="TreeGrafter"/>
</dbReference>